<dbReference type="InterPro" id="IPR046956">
    <property type="entry name" value="RLP23-like"/>
</dbReference>
<feature type="transmembrane region" description="Helical" evidence="8">
    <location>
        <begin position="12"/>
        <end position="33"/>
    </location>
</feature>
<keyword evidence="4 8" id="KW-1133">Transmembrane helix</keyword>
<gene>
    <name evidence="9" type="ORF">PanWU01x14_106250</name>
</gene>
<dbReference type="Gene3D" id="3.80.10.10">
    <property type="entry name" value="Ribonuclease Inhibitor"/>
    <property type="match status" value="1"/>
</dbReference>
<accession>A0A2P5D191</accession>
<proteinExistence type="predicted"/>
<feature type="non-terminal residue" evidence="9">
    <location>
        <position position="1"/>
    </location>
</feature>
<keyword evidence="3" id="KW-0732">Signal</keyword>
<dbReference type="InterPro" id="IPR032675">
    <property type="entry name" value="LRR_dom_sf"/>
</dbReference>
<keyword evidence="5 8" id="KW-0472">Membrane</keyword>
<evidence type="ECO:0000313" key="10">
    <source>
        <dbReference type="Proteomes" id="UP000237105"/>
    </source>
</evidence>
<comment type="caution">
    <text evidence="9">The sequence shown here is derived from an EMBL/GenBank/DDBJ whole genome shotgun (WGS) entry which is preliminary data.</text>
</comment>
<dbReference type="EMBL" id="JXTB01000075">
    <property type="protein sequence ID" value="PON67043.1"/>
    <property type="molecule type" value="Genomic_DNA"/>
</dbReference>
<keyword evidence="2 8" id="KW-0812">Transmembrane</keyword>
<keyword evidence="6" id="KW-0675">Receptor</keyword>
<dbReference type="PANTHER" id="PTHR48061">
    <property type="entry name" value="LEUCINE-RICH REPEAT RECEPTOR PROTEIN KINASE EMS1-LIKE-RELATED"/>
    <property type="match status" value="1"/>
</dbReference>
<evidence type="ECO:0000256" key="4">
    <source>
        <dbReference type="ARBA" id="ARBA00022989"/>
    </source>
</evidence>
<dbReference type="Proteomes" id="UP000237105">
    <property type="component" value="Unassembled WGS sequence"/>
</dbReference>
<dbReference type="OrthoDB" id="442066at2759"/>
<evidence type="ECO:0000256" key="1">
    <source>
        <dbReference type="ARBA" id="ARBA00004479"/>
    </source>
</evidence>
<keyword evidence="10" id="KW-1185">Reference proteome</keyword>
<keyword evidence="7" id="KW-0325">Glycoprotein</keyword>
<dbReference type="GO" id="GO:0016020">
    <property type="term" value="C:membrane"/>
    <property type="evidence" value="ECO:0007669"/>
    <property type="project" value="UniProtKB-SubCell"/>
</dbReference>
<protein>
    <submittedName>
        <fullName evidence="9">LRR domain containing protein</fullName>
    </submittedName>
</protein>
<name>A0A2P5D191_PARAD</name>
<evidence type="ECO:0000256" key="7">
    <source>
        <dbReference type="ARBA" id="ARBA00023180"/>
    </source>
</evidence>
<reference evidence="10" key="1">
    <citation type="submission" date="2016-06" db="EMBL/GenBank/DDBJ databases">
        <title>Parallel loss of symbiosis genes in relatives of nitrogen-fixing non-legume Parasponia.</title>
        <authorList>
            <person name="Van Velzen R."/>
            <person name="Holmer R."/>
            <person name="Bu F."/>
            <person name="Rutten L."/>
            <person name="Van Zeijl A."/>
            <person name="Liu W."/>
            <person name="Santuari L."/>
            <person name="Cao Q."/>
            <person name="Sharma T."/>
            <person name="Shen D."/>
            <person name="Roswanjaya Y."/>
            <person name="Wardhani T."/>
            <person name="Kalhor M.S."/>
            <person name="Jansen J."/>
            <person name="Van den Hoogen J."/>
            <person name="Gungor B."/>
            <person name="Hartog M."/>
            <person name="Hontelez J."/>
            <person name="Verver J."/>
            <person name="Yang W.-C."/>
            <person name="Schijlen E."/>
            <person name="Repin R."/>
            <person name="Schilthuizen M."/>
            <person name="Schranz E."/>
            <person name="Heidstra R."/>
            <person name="Miyata K."/>
            <person name="Fedorova E."/>
            <person name="Kohlen W."/>
            <person name="Bisseling T."/>
            <person name="Smit S."/>
            <person name="Geurts R."/>
        </authorList>
    </citation>
    <scope>NUCLEOTIDE SEQUENCE [LARGE SCALE GENOMIC DNA]</scope>
    <source>
        <strain evidence="10">cv. WU1-14</strain>
    </source>
</reference>
<evidence type="ECO:0000313" key="9">
    <source>
        <dbReference type="EMBL" id="PON67043.1"/>
    </source>
</evidence>
<evidence type="ECO:0000256" key="3">
    <source>
        <dbReference type="ARBA" id="ARBA00022729"/>
    </source>
</evidence>
<dbReference type="SUPFAM" id="SSF52058">
    <property type="entry name" value="L domain-like"/>
    <property type="match status" value="1"/>
</dbReference>
<dbReference type="InterPro" id="IPR001611">
    <property type="entry name" value="Leu-rich_rpt"/>
</dbReference>
<evidence type="ECO:0000256" key="5">
    <source>
        <dbReference type="ARBA" id="ARBA00023136"/>
    </source>
</evidence>
<evidence type="ECO:0000256" key="8">
    <source>
        <dbReference type="SAM" id="Phobius"/>
    </source>
</evidence>
<sequence>AYPLWDLKRYIFNSTIPLCLGTLSFALTVLSLNGNNFHGKIPKTFLDGNNMETLELSQNKLQRNVPKSLIKWKALEVLNLGHNQISDVFPCWLQIA</sequence>
<dbReference type="Pfam" id="PF13855">
    <property type="entry name" value="LRR_8"/>
    <property type="match status" value="1"/>
</dbReference>
<organism evidence="9 10">
    <name type="scientific">Parasponia andersonii</name>
    <name type="common">Sponia andersonii</name>
    <dbReference type="NCBI Taxonomy" id="3476"/>
    <lineage>
        <taxon>Eukaryota</taxon>
        <taxon>Viridiplantae</taxon>
        <taxon>Streptophyta</taxon>
        <taxon>Embryophyta</taxon>
        <taxon>Tracheophyta</taxon>
        <taxon>Spermatophyta</taxon>
        <taxon>Magnoliopsida</taxon>
        <taxon>eudicotyledons</taxon>
        <taxon>Gunneridae</taxon>
        <taxon>Pentapetalae</taxon>
        <taxon>rosids</taxon>
        <taxon>fabids</taxon>
        <taxon>Rosales</taxon>
        <taxon>Cannabaceae</taxon>
        <taxon>Parasponia</taxon>
    </lineage>
</organism>
<evidence type="ECO:0000256" key="2">
    <source>
        <dbReference type="ARBA" id="ARBA00022692"/>
    </source>
</evidence>
<dbReference type="PANTHER" id="PTHR48061:SF36">
    <property type="entry name" value="RECEPTOR-LIKE PROTEIN 12"/>
    <property type="match status" value="1"/>
</dbReference>
<comment type="subcellular location">
    <subcellularLocation>
        <location evidence="1">Membrane</location>
        <topology evidence="1">Single-pass type I membrane protein</topology>
    </subcellularLocation>
</comment>
<dbReference type="AlphaFoldDB" id="A0A2P5D191"/>
<evidence type="ECO:0000256" key="6">
    <source>
        <dbReference type="ARBA" id="ARBA00023170"/>
    </source>
</evidence>
<dbReference type="STRING" id="3476.A0A2P5D191"/>